<keyword evidence="1" id="KW-0732">Signal</keyword>
<evidence type="ECO:0000259" key="2">
    <source>
        <dbReference type="Pfam" id="PF12680"/>
    </source>
</evidence>
<dbReference type="CDD" id="cd00531">
    <property type="entry name" value="NTF2_like"/>
    <property type="match status" value="1"/>
</dbReference>
<dbReference type="PROSITE" id="PS51257">
    <property type="entry name" value="PROKAR_LIPOPROTEIN"/>
    <property type="match status" value="1"/>
</dbReference>
<evidence type="ECO:0000256" key="1">
    <source>
        <dbReference type="SAM" id="SignalP"/>
    </source>
</evidence>
<feature type="chain" id="PRO_5011563161" description="SnoaL-like domain-containing protein" evidence="1">
    <location>
        <begin position="19"/>
        <end position="150"/>
    </location>
</feature>
<feature type="domain" description="SnoaL-like" evidence="2">
    <location>
        <begin position="34"/>
        <end position="137"/>
    </location>
</feature>
<dbReference type="AlphaFoldDB" id="A0A1G7U3S3"/>
<protein>
    <recommendedName>
        <fullName evidence="2">SnoaL-like domain-containing protein</fullName>
    </recommendedName>
</protein>
<name>A0A1G7U3S3_9FLAO</name>
<evidence type="ECO:0000313" key="4">
    <source>
        <dbReference type="Proteomes" id="UP000199203"/>
    </source>
</evidence>
<organism evidence="3 4">
    <name type="scientific">Epilithonimonas hungarica</name>
    <dbReference type="NCBI Taxonomy" id="454006"/>
    <lineage>
        <taxon>Bacteria</taxon>
        <taxon>Pseudomonadati</taxon>
        <taxon>Bacteroidota</taxon>
        <taxon>Flavobacteriia</taxon>
        <taxon>Flavobacteriales</taxon>
        <taxon>Weeksellaceae</taxon>
        <taxon>Chryseobacterium group</taxon>
        <taxon>Epilithonimonas</taxon>
    </lineage>
</organism>
<gene>
    <name evidence="3" type="ORF">SAMN05421825_3295</name>
</gene>
<dbReference type="Proteomes" id="UP000199203">
    <property type="component" value="Unassembled WGS sequence"/>
</dbReference>
<dbReference type="SUPFAM" id="SSF54427">
    <property type="entry name" value="NTF2-like"/>
    <property type="match status" value="1"/>
</dbReference>
<dbReference type="EMBL" id="FNBH01000004">
    <property type="protein sequence ID" value="SDG41699.1"/>
    <property type="molecule type" value="Genomic_DNA"/>
</dbReference>
<dbReference type="Pfam" id="PF12680">
    <property type="entry name" value="SnoaL_2"/>
    <property type="match status" value="1"/>
</dbReference>
<dbReference type="STRING" id="454006.SAMN05421825_3295"/>
<dbReference type="InterPro" id="IPR032710">
    <property type="entry name" value="NTF2-like_dom_sf"/>
</dbReference>
<dbReference type="Gene3D" id="3.10.450.50">
    <property type="match status" value="1"/>
</dbReference>
<proteinExistence type="predicted"/>
<reference evidence="4" key="1">
    <citation type="submission" date="2016-10" db="EMBL/GenBank/DDBJ databases">
        <authorList>
            <person name="Varghese N."/>
            <person name="Submissions S."/>
        </authorList>
    </citation>
    <scope>NUCLEOTIDE SEQUENCE [LARGE SCALE GENOMIC DNA]</scope>
    <source>
        <strain evidence="4">DSM 19684</strain>
    </source>
</reference>
<dbReference type="RefSeq" id="WP_089874521.1">
    <property type="nucleotide sequence ID" value="NZ_FNBH01000004.1"/>
</dbReference>
<sequence length="150" mass="17474">MKSIKSLFFLLISFFLIACCKSSCEKNTENEQLVQQYFELFNAHKWKELSELYIENAEFKDPSLGTGIVKQSRQDFIKKYSELNQIFPDLKDEIKQIYVSGDKNMIVEFVSTGTAPDNSKFELPICTIFTIKNGKITKDLTYYDNFDETK</sequence>
<feature type="signal peptide" evidence="1">
    <location>
        <begin position="1"/>
        <end position="18"/>
    </location>
</feature>
<keyword evidence="4" id="KW-1185">Reference proteome</keyword>
<evidence type="ECO:0000313" key="3">
    <source>
        <dbReference type="EMBL" id="SDG41699.1"/>
    </source>
</evidence>
<accession>A0A1G7U3S3</accession>
<dbReference type="OrthoDB" id="129343at2"/>
<dbReference type="InterPro" id="IPR037401">
    <property type="entry name" value="SnoaL-like"/>
</dbReference>